<comment type="caution">
    <text evidence="1">The sequence shown here is derived from an EMBL/GenBank/DDBJ whole genome shotgun (WGS) entry which is preliminary data.</text>
</comment>
<accession>A0A9R1WNC2</accession>
<sequence>MVINSHGIHHVFEHIDFSCITHKEFVGFLERFTQEKCEKVNNCQPNLEIAKVLTMISNDLEYQEFIDVTYRCGVQLPVYMDHFGTNLQVFCDGVSKENNIEYNCSLKLESAQYDEDDNIPDVKGQASFNEDIP</sequence>
<reference evidence="1 2" key="1">
    <citation type="journal article" date="2017" name="Nat. Commun.">
        <title>Genome assembly with in vitro proximity ligation data and whole-genome triplication in lettuce.</title>
        <authorList>
            <person name="Reyes-Chin-Wo S."/>
            <person name="Wang Z."/>
            <person name="Yang X."/>
            <person name="Kozik A."/>
            <person name="Arikit S."/>
            <person name="Song C."/>
            <person name="Xia L."/>
            <person name="Froenicke L."/>
            <person name="Lavelle D.O."/>
            <person name="Truco M.J."/>
            <person name="Xia R."/>
            <person name="Zhu S."/>
            <person name="Xu C."/>
            <person name="Xu H."/>
            <person name="Xu X."/>
            <person name="Cox K."/>
            <person name="Korf I."/>
            <person name="Meyers B.C."/>
            <person name="Michelmore R.W."/>
        </authorList>
    </citation>
    <scope>NUCLEOTIDE SEQUENCE [LARGE SCALE GENOMIC DNA]</scope>
    <source>
        <strain evidence="2">cv. Salinas</strain>
        <tissue evidence="1">Seedlings</tissue>
    </source>
</reference>
<gene>
    <name evidence="1" type="ORF">LSAT_V11C100008350</name>
</gene>
<proteinExistence type="predicted"/>
<dbReference type="AlphaFoldDB" id="A0A9R1WNC2"/>
<evidence type="ECO:0000313" key="2">
    <source>
        <dbReference type="Proteomes" id="UP000235145"/>
    </source>
</evidence>
<keyword evidence="2" id="KW-1185">Reference proteome</keyword>
<name>A0A9R1WNC2_LACSA</name>
<evidence type="ECO:0000313" key="1">
    <source>
        <dbReference type="EMBL" id="KAJ0225188.1"/>
    </source>
</evidence>
<dbReference type="Proteomes" id="UP000235145">
    <property type="component" value="Unassembled WGS sequence"/>
</dbReference>
<protein>
    <submittedName>
        <fullName evidence="1">Uncharacterized protein</fullName>
    </submittedName>
</protein>
<organism evidence="1 2">
    <name type="scientific">Lactuca sativa</name>
    <name type="common">Garden lettuce</name>
    <dbReference type="NCBI Taxonomy" id="4236"/>
    <lineage>
        <taxon>Eukaryota</taxon>
        <taxon>Viridiplantae</taxon>
        <taxon>Streptophyta</taxon>
        <taxon>Embryophyta</taxon>
        <taxon>Tracheophyta</taxon>
        <taxon>Spermatophyta</taxon>
        <taxon>Magnoliopsida</taxon>
        <taxon>eudicotyledons</taxon>
        <taxon>Gunneridae</taxon>
        <taxon>Pentapetalae</taxon>
        <taxon>asterids</taxon>
        <taxon>campanulids</taxon>
        <taxon>Asterales</taxon>
        <taxon>Asteraceae</taxon>
        <taxon>Cichorioideae</taxon>
        <taxon>Cichorieae</taxon>
        <taxon>Lactucinae</taxon>
        <taxon>Lactuca</taxon>
    </lineage>
</organism>
<dbReference type="EMBL" id="NBSK02000001">
    <property type="protein sequence ID" value="KAJ0225188.1"/>
    <property type="molecule type" value="Genomic_DNA"/>
</dbReference>